<gene>
    <name evidence="1" type="ORF">CTI12_AA140010</name>
</gene>
<evidence type="ECO:0000313" key="1">
    <source>
        <dbReference type="EMBL" id="PWA86366.1"/>
    </source>
</evidence>
<dbReference type="Proteomes" id="UP000245207">
    <property type="component" value="Unassembled WGS sequence"/>
</dbReference>
<dbReference type="EMBL" id="PKPP01001028">
    <property type="protein sequence ID" value="PWA86366.1"/>
    <property type="molecule type" value="Genomic_DNA"/>
</dbReference>
<sequence length="90" mass="10196">MNGHKRSWEPLILRKKAMRGPSACLNFADSVWRLPIPLSCDVIDIQKAAAVAAKGFVYHEVDEDEIFGMLPTPHIVLDNVEVFDDISFLW</sequence>
<protein>
    <submittedName>
        <fullName evidence="1">DREBa</fullName>
    </submittedName>
</protein>
<keyword evidence="2" id="KW-1185">Reference proteome</keyword>
<dbReference type="STRING" id="35608.A0A2U1PKT1"/>
<organism evidence="1 2">
    <name type="scientific">Artemisia annua</name>
    <name type="common">Sweet wormwood</name>
    <dbReference type="NCBI Taxonomy" id="35608"/>
    <lineage>
        <taxon>Eukaryota</taxon>
        <taxon>Viridiplantae</taxon>
        <taxon>Streptophyta</taxon>
        <taxon>Embryophyta</taxon>
        <taxon>Tracheophyta</taxon>
        <taxon>Spermatophyta</taxon>
        <taxon>Magnoliopsida</taxon>
        <taxon>eudicotyledons</taxon>
        <taxon>Gunneridae</taxon>
        <taxon>Pentapetalae</taxon>
        <taxon>asterids</taxon>
        <taxon>campanulids</taxon>
        <taxon>Asterales</taxon>
        <taxon>Asteraceae</taxon>
        <taxon>Asteroideae</taxon>
        <taxon>Anthemideae</taxon>
        <taxon>Artemisiinae</taxon>
        <taxon>Artemisia</taxon>
    </lineage>
</organism>
<evidence type="ECO:0000313" key="2">
    <source>
        <dbReference type="Proteomes" id="UP000245207"/>
    </source>
</evidence>
<name>A0A2U1PKT1_ARTAN</name>
<dbReference type="AlphaFoldDB" id="A0A2U1PKT1"/>
<accession>A0A2U1PKT1</accession>
<proteinExistence type="predicted"/>
<comment type="caution">
    <text evidence="1">The sequence shown here is derived from an EMBL/GenBank/DDBJ whole genome shotgun (WGS) entry which is preliminary data.</text>
</comment>
<reference evidence="1 2" key="1">
    <citation type="journal article" date="2018" name="Mol. Plant">
        <title>The genome of Artemisia annua provides insight into the evolution of Asteraceae family and artemisinin biosynthesis.</title>
        <authorList>
            <person name="Shen Q."/>
            <person name="Zhang L."/>
            <person name="Liao Z."/>
            <person name="Wang S."/>
            <person name="Yan T."/>
            <person name="Shi P."/>
            <person name="Liu M."/>
            <person name="Fu X."/>
            <person name="Pan Q."/>
            <person name="Wang Y."/>
            <person name="Lv Z."/>
            <person name="Lu X."/>
            <person name="Zhang F."/>
            <person name="Jiang W."/>
            <person name="Ma Y."/>
            <person name="Chen M."/>
            <person name="Hao X."/>
            <person name="Li L."/>
            <person name="Tang Y."/>
            <person name="Lv G."/>
            <person name="Zhou Y."/>
            <person name="Sun X."/>
            <person name="Brodelius P.E."/>
            <person name="Rose J.K.C."/>
            <person name="Tang K."/>
        </authorList>
    </citation>
    <scope>NUCLEOTIDE SEQUENCE [LARGE SCALE GENOMIC DNA]</scope>
    <source>
        <strain evidence="2">cv. Huhao1</strain>
        <tissue evidence="1">Leaf</tissue>
    </source>
</reference>
<dbReference type="OrthoDB" id="1718999at2759"/>